<dbReference type="InterPro" id="IPR048631">
    <property type="entry name" value="SecD_1st"/>
</dbReference>
<evidence type="ECO:0000256" key="4">
    <source>
        <dbReference type="ARBA" id="ARBA00022692"/>
    </source>
</evidence>
<dbReference type="InterPro" id="IPR022813">
    <property type="entry name" value="SecD/SecF_arch_bac"/>
</dbReference>
<comment type="caution">
    <text evidence="9">Lacks conserved residue(s) required for the propagation of feature annotation.</text>
</comment>
<feature type="domain" description="Protein export membrane protein SecD/SecF C-terminal" evidence="10">
    <location>
        <begin position="282"/>
        <end position="456"/>
    </location>
</feature>
<feature type="transmembrane region" description="Helical" evidence="9">
    <location>
        <begin position="403"/>
        <end position="420"/>
    </location>
</feature>
<keyword evidence="5 9" id="KW-0653">Protein transport</keyword>
<keyword evidence="2 9" id="KW-0813">Transport</keyword>
<dbReference type="Pfam" id="PF22599">
    <property type="entry name" value="SecDF_P1_head"/>
    <property type="match status" value="1"/>
</dbReference>
<evidence type="ECO:0000256" key="5">
    <source>
        <dbReference type="ARBA" id="ARBA00022927"/>
    </source>
</evidence>
<accession>A0A955RR71</accession>
<dbReference type="NCBIfam" id="TIGR00916">
    <property type="entry name" value="2A0604s01"/>
    <property type="match status" value="1"/>
</dbReference>
<name>A0A955RR71_UNCKA</name>
<evidence type="ECO:0000313" key="13">
    <source>
        <dbReference type="EMBL" id="MCA9392441.1"/>
    </source>
</evidence>
<evidence type="ECO:0000256" key="9">
    <source>
        <dbReference type="HAMAP-Rule" id="MF_01463"/>
    </source>
</evidence>
<dbReference type="Gene3D" id="3.30.70.3400">
    <property type="match status" value="1"/>
</dbReference>
<comment type="subunit">
    <text evidence="9">Forms a complex with SecF. Part of the essential Sec protein translocation apparatus which comprises SecA, SecYEG and auxiliary proteins SecDF. Other proteins may also be involved.</text>
</comment>
<feature type="transmembrane region" description="Helical" evidence="9">
    <location>
        <begin position="432"/>
        <end position="455"/>
    </location>
</feature>
<dbReference type="GO" id="GO:0006605">
    <property type="term" value="P:protein targeting"/>
    <property type="evidence" value="ECO:0007669"/>
    <property type="project" value="UniProtKB-UniRule"/>
</dbReference>
<feature type="domain" description="Protein translocase subunit SecDF P1" evidence="11">
    <location>
        <begin position="97"/>
        <end position="155"/>
    </location>
</feature>
<comment type="similarity">
    <text evidence="9">Belongs to the SecD/SecF family. SecD subfamily.</text>
</comment>
<dbReference type="EMBL" id="JAGQKZ010000054">
    <property type="protein sequence ID" value="MCA9392441.1"/>
    <property type="molecule type" value="Genomic_DNA"/>
</dbReference>
<evidence type="ECO:0000256" key="1">
    <source>
        <dbReference type="ARBA" id="ARBA00004651"/>
    </source>
</evidence>
<keyword evidence="4 9" id="KW-0812">Transmembrane</keyword>
<dbReference type="GO" id="GO:0065002">
    <property type="term" value="P:intracellular protein transmembrane transport"/>
    <property type="evidence" value="ECO:0007669"/>
    <property type="project" value="UniProtKB-UniRule"/>
</dbReference>
<dbReference type="PANTHER" id="PTHR30081:SF1">
    <property type="entry name" value="PROTEIN TRANSLOCASE SUBUNIT SECD"/>
    <property type="match status" value="1"/>
</dbReference>
<comment type="caution">
    <text evidence="13">The sequence shown here is derived from an EMBL/GenBank/DDBJ whole genome shotgun (WGS) entry which is preliminary data.</text>
</comment>
<dbReference type="InterPro" id="IPR048634">
    <property type="entry name" value="SecD_SecF_C"/>
</dbReference>
<dbReference type="HAMAP" id="MF_01463_B">
    <property type="entry name" value="SecD_B"/>
    <property type="match status" value="1"/>
</dbReference>
<keyword evidence="6 9" id="KW-1133">Transmembrane helix</keyword>
<dbReference type="SUPFAM" id="SSF82866">
    <property type="entry name" value="Multidrug efflux transporter AcrB transmembrane domain"/>
    <property type="match status" value="1"/>
</dbReference>
<dbReference type="InterPro" id="IPR054384">
    <property type="entry name" value="SecDF_P1_head"/>
</dbReference>
<evidence type="ECO:0000259" key="12">
    <source>
        <dbReference type="Pfam" id="PF22599"/>
    </source>
</evidence>
<evidence type="ECO:0000256" key="7">
    <source>
        <dbReference type="ARBA" id="ARBA00023010"/>
    </source>
</evidence>
<evidence type="ECO:0000256" key="8">
    <source>
        <dbReference type="ARBA" id="ARBA00023136"/>
    </source>
</evidence>
<reference evidence="13" key="2">
    <citation type="journal article" date="2021" name="Microbiome">
        <title>Successional dynamics and alternative stable states in a saline activated sludge microbial community over 9 years.</title>
        <authorList>
            <person name="Wang Y."/>
            <person name="Ye J."/>
            <person name="Ju F."/>
            <person name="Liu L."/>
            <person name="Boyd J.A."/>
            <person name="Deng Y."/>
            <person name="Parks D.H."/>
            <person name="Jiang X."/>
            <person name="Yin X."/>
            <person name="Woodcroft B.J."/>
            <person name="Tyson G.W."/>
            <person name="Hugenholtz P."/>
            <person name="Polz M.F."/>
            <person name="Zhang T."/>
        </authorList>
    </citation>
    <scope>NUCLEOTIDE SEQUENCE</scope>
    <source>
        <strain evidence="13">HKST-UBA03</strain>
    </source>
</reference>
<dbReference type="InterPro" id="IPR055344">
    <property type="entry name" value="SecD_SecF_C_bact"/>
</dbReference>
<reference evidence="13" key="1">
    <citation type="submission" date="2020-04" db="EMBL/GenBank/DDBJ databases">
        <authorList>
            <person name="Zhang T."/>
        </authorList>
    </citation>
    <scope>NUCLEOTIDE SEQUENCE</scope>
    <source>
        <strain evidence="13">HKST-UBA03</strain>
    </source>
</reference>
<gene>
    <name evidence="9 13" type="primary">secD</name>
    <name evidence="13" type="ORF">KC614_04585</name>
</gene>
<keyword evidence="3 9" id="KW-1003">Cell membrane</keyword>
<keyword evidence="7 9" id="KW-0811">Translocation</keyword>
<dbReference type="Gene3D" id="3.30.1360.200">
    <property type="match status" value="1"/>
</dbReference>
<evidence type="ECO:0000256" key="2">
    <source>
        <dbReference type="ARBA" id="ARBA00022448"/>
    </source>
</evidence>
<dbReference type="AlphaFoldDB" id="A0A955RR71"/>
<dbReference type="Pfam" id="PF21760">
    <property type="entry name" value="SecD_1st"/>
    <property type="match status" value="1"/>
</dbReference>
<evidence type="ECO:0000259" key="10">
    <source>
        <dbReference type="Pfam" id="PF02355"/>
    </source>
</evidence>
<evidence type="ECO:0000313" key="14">
    <source>
        <dbReference type="Proteomes" id="UP000751518"/>
    </source>
</evidence>
<comment type="subcellular location">
    <subcellularLocation>
        <location evidence="1 9">Cell membrane</location>
        <topology evidence="1 9">Multi-pass membrane protein</topology>
    </subcellularLocation>
</comment>
<protein>
    <recommendedName>
        <fullName evidence="9">Protein translocase subunit SecD</fullName>
    </recommendedName>
</protein>
<dbReference type="InterPro" id="IPR005791">
    <property type="entry name" value="SecD"/>
</dbReference>
<feature type="transmembrane region" description="Helical" evidence="9">
    <location>
        <begin position="301"/>
        <end position="318"/>
    </location>
</feature>
<feature type="transmembrane region" description="Helical" evidence="9">
    <location>
        <begin position="351"/>
        <end position="372"/>
    </location>
</feature>
<keyword evidence="8 9" id="KW-0472">Membrane</keyword>
<proteinExistence type="inferred from homology"/>
<evidence type="ECO:0000259" key="11">
    <source>
        <dbReference type="Pfam" id="PF21760"/>
    </source>
</evidence>
<dbReference type="Proteomes" id="UP000751518">
    <property type="component" value="Unassembled WGS sequence"/>
</dbReference>
<evidence type="ECO:0000256" key="6">
    <source>
        <dbReference type="ARBA" id="ARBA00022989"/>
    </source>
</evidence>
<dbReference type="NCBIfam" id="TIGR01129">
    <property type="entry name" value="secD"/>
    <property type="match status" value="1"/>
</dbReference>
<dbReference type="GO" id="GO:0015450">
    <property type="term" value="F:protein-transporting ATPase activity"/>
    <property type="evidence" value="ECO:0007669"/>
    <property type="project" value="InterPro"/>
</dbReference>
<evidence type="ECO:0000256" key="3">
    <source>
        <dbReference type="ARBA" id="ARBA00022475"/>
    </source>
</evidence>
<dbReference type="PANTHER" id="PTHR30081">
    <property type="entry name" value="PROTEIN-EXPORT MEMBRANE PROTEIN SEC"/>
    <property type="match status" value="1"/>
</dbReference>
<dbReference type="GO" id="GO:0043952">
    <property type="term" value="P:protein transport by the Sec complex"/>
    <property type="evidence" value="ECO:0007669"/>
    <property type="project" value="UniProtKB-UniRule"/>
</dbReference>
<comment type="function">
    <text evidence="9">Part of the Sec protein translocase complex. Interacts with the SecYEG preprotein conducting channel. SecDF uses the proton motive force (PMF) to complete protein translocation after the ATP-dependent function of SecA.</text>
</comment>
<dbReference type="Pfam" id="PF02355">
    <property type="entry name" value="SecD_SecF_C"/>
    <property type="match status" value="1"/>
</dbReference>
<feature type="transmembrane region" description="Helical" evidence="9">
    <location>
        <begin position="325"/>
        <end position="345"/>
    </location>
</feature>
<sequence>MKRQNFWLFVTFFVTITSILIALPRIDIKFDKQIGPWPIKIDTTIGDYDIDMNLLGIKFQRDLRFLPGLDLQGGIQAVLEADLSDISPDLYSDAIGSAKQVVERRVNYLGVVEPNIYTSVNGDSYRIIVELPGVTDTQEVLNILGQTAQLDFREETEVTPTPTPEDGAEVTPAPVDINDGWTKTELTGKYLQRAQVVFDQSNGLPLVQITFDSEGAQLFEDITSRNVGKRLAIFLDEDILTAPTVQQAISGGQATISGQFTTDEANNLAVQLNAGALPVPVTVVQQKNIGPTLGQETINKSIFAGLVGLLLVAVFMLINYRVFGIFSIVGLGIYGAVTMAIYKYIPVTLTLSGIAGFILSIGMAVDANILIFERIREELRSGKDIDAAIKVGFTRAWDSIRDANTATLITVFVLFNPMNWSFLVTSGTVRGFALTLGIGVLVSLFTGVVVTRVLIYQFYPRGDGLLARIVGRVMSHHGDGGENV</sequence>
<organism evidence="13 14">
    <name type="scientific">candidate division WWE3 bacterium</name>
    <dbReference type="NCBI Taxonomy" id="2053526"/>
    <lineage>
        <taxon>Bacteria</taxon>
        <taxon>Katanobacteria</taxon>
    </lineage>
</organism>
<dbReference type="InterPro" id="IPR001036">
    <property type="entry name" value="Acrflvin-R"/>
</dbReference>
<dbReference type="GO" id="GO:0005886">
    <property type="term" value="C:plasma membrane"/>
    <property type="evidence" value="ECO:0007669"/>
    <property type="project" value="UniProtKB-SubCell"/>
</dbReference>
<feature type="domain" description="SecDF P1 head subdomain" evidence="12">
    <location>
        <begin position="183"/>
        <end position="279"/>
    </location>
</feature>
<dbReference type="PRINTS" id="PR00702">
    <property type="entry name" value="ACRIFLAVINRP"/>
</dbReference>